<dbReference type="InterPro" id="IPR041367">
    <property type="entry name" value="Znf-CCCH_4"/>
</dbReference>
<name>A0A9Q0C5U2_9POAL</name>
<evidence type="ECO:0000256" key="5">
    <source>
        <dbReference type="ARBA" id="ARBA00023125"/>
    </source>
</evidence>
<dbReference type="Pfam" id="PF18044">
    <property type="entry name" value="zf-CCCH_4"/>
    <property type="match status" value="1"/>
</dbReference>
<keyword evidence="5" id="KW-0238">DNA-binding</keyword>
<dbReference type="GO" id="GO:0008270">
    <property type="term" value="F:zinc ion binding"/>
    <property type="evidence" value="ECO:0007669"/>
    <property type="project" value="UniProtKB-KW"/>
</dbReference>
<protein>
    <recommendedName>
        <fullName evidence="8">C3H1-type domain-containing protein</fullName>
    </recommendedName>
</protein>
<evidence type="ECO:0000313" key="9">
    <source>
        <dbReference type="EMBL" id="KAJ1687857.1"/>
    </source>
</evidence>
<dbReference type="SMART" id="SM00356">
    <property type="entry name" value="ZnF_C3H1"/>
    <property type="match status" value="3"/>
</dbReference>
<accession>A0A9Q0C5U2</accession>
<dbReference type="PANTHER" id="PTHR13119">
    <property type="entry name" value="ZINC FINGER CCCH DOMAIN-CONTAINING PROTEI"/>
    <property type="match status" value="1"/>
</dbReference>
<dbReference type="Pfam" id="PF14608">
    <property type="entry name" value="zf-CCCH_2"/>
    <property type="match status" value="2"/>
</dbReference>
<evidence type="ECO:0000256" key="3">
    <source>
        <dbReference type="ARBA" id="ARBA00022771"/>
    </source>
</evidence>
<dbReference type="EMBL" id="JAMQYH010000005">
    <property type="protein sequence ID" value="KAJ1687857.1"/>
    <property type="molecule type" value="Genomic_DNA"/>
</dbReference>
<dbReference type="SUPFAM" id="SSF90229">
    <property type="entry name" value="CCCH zinc finger"/>
    <property type="match status" value="3"/>
</dbReference>
<sequence length="675" mass="74601">MLSSKTLKPTLMGKSCGLSSSCRRSHLDSATYRTLSRILAVCRELSDKPQPQNPDPNVTISSVTDVKASQLVLERIDAVEPQNPISDATVRSADTDPTNDSRKFEDPKLDGPVEALQLVEEKIDSVEPQNPNFNAAPISVPDEDHQISDSVKIENSKLDGTVEALQLAVAKIDSTDEVEIDVSNNNELLNSMVSDLSLLVSAPVDPIQASSGEFAADEPMRGDKDQKLSLVSELNHQKDQNEQTEVDKISAHNIETGNDAVLDLSCQNKASDKEIELSEEEKRLGCNPGNKTVEAELVENMELLPEIGEMIQLGPPNVILNLERPNQDQLNHLIEEGEITDDAQDLDDESDLDSKDEPLIDDESEKCAVHTYIDENLATKEVIPGLDHENSVAKNQGIEPNEGAHKVGKKRKRVFTEERKAKKKKVYRKKRALKLKKEGVKRLRLPLLVKKEKEKKICKFYLLGKCQQGDQCKFSHDATPVTKSKACSHFARGECLKGDECPYDHDLSKYPCHKFVSEGMCNRGANCKFSHNVQIQNTEGASVQTKESGKDGSDKSNVGKETNKSQKTSIAKCNPVDTVKHLNPYSEMSIEVSREVPKGVRFLSFEADSKKEKQSDAKPATKQKPHLVEQTLMNVPNKKRENLACETAGICGSGELSEASKILQEFLFGTLPTAL</sequence>
<dbReference type="GO" id="GO:0003677">
    <property type="term" value="F:DNA binding"/>
    <property type="evidence" value="ECO:0007669"/>
    <property type="project" value="UniProtKB-KW"/>
</dbReference>
<dbReference type="GO" id="GO:0003723">
    <property type="term" value="F:RNA binding"/>
    <property type="evidence" value="ECO:0007669"/>
    <property type="project" value="InterPro"/>
</dbReference>
<feature type="compositionally biased region" description="Basic and acidic residues" evidence="7">
    <location>
        <begin position="547"/>
        <end position="564"/>
    </location>
</feature>
<evidence type="ECO:0000256" key="4">
    <source>
        <dbReference type="ARBA" id="ARBA00022833"/>
    </source>
</evidence>
<evidence type="ECO:0000259" key="8">
    <source>
        <dbReference type="PROSITE" id="PS50103"/>
    </source>
</evidence>
<evidence type="ECO:0000256" key="2">
    <source>
        <dbReference type="ARBA" id="ARBA00022737"/>
    </source>
</evidence>
<proteinExistence type="predicted"/>
<dbReference type="InterPro" id="IPR045124">
    <property type="entry name" value="Su(sable)-like"/>
</dbReference>
<dbReference type="InterPro" id="IPR036855">
    <property type="entry name" value="Znf_CCCH_sf"/>
</dbReference>
<dbReference type="GO" id="GO:0005634">
    <property type="term" value="C:nucleus"/>
    <property type="evidence" value="ECO:0007669"/>
    <property type="project" value="TreeGrafter"/>
</dbReference>
<evidence type="ECO:0000256" key="1">
    <source>
        <dbReference type="ARBA" id="ARBA00022723"/>
    </source>
</evidence>
<keyword evidence="4 6" id="KW-0862">Zinc</keyword>
<feature type="region of interest" description="Disordered" evidence="7">
    <location>
        <begin position="538"/>
        <end position="569"/>
    </location>
</feature>
<feature type="compositionally biased region" description="Acidic residues" evidence="7">
    <location>
        <begin position="338"/>
        <end position="351"/>
    </location>
</feature>
<comment type="caution">
    <text evidence="9">The sequence shown here is derived from an EMBL/GenBank/DDBJ whole genome shotgun (WGS) entry which is preliminary data.</text>
</comment>
<organism evidence="9 10">
    <name type="scientific">Rhynchospora breviuscula</name>
    <dbReference type="NCBI Taxonomy" id="2022672"/>
    <lineage>
        <taxon>Eukaryota</taxon>
        <taxon>Viridiplantae</taxon>
        <taxon>Streptophyta</taxon>
        <taxon>Embryophyta</taxon>
        <taxon>Tracheophyta</taxon>
        <taxon>Spermatophyta</taxon>
        <taxon>Magnoliopsida</taxon>
        <taxon>Liliopsida</taxon>
        <taxon>Poales</taxon>
        <taxon>Cyperaceae</taxon>
        <taxon>Cyperoideae</taxon>
        <taxon>Rhynchosporeae</taxon>
        <taxon>Rhynchospora</taxon>
    </lineage>
</organism>
<feature type="compositionally biased region" description="Basic and acidic residues" evidence="7">
    <location>
        <begin position="99"/>
        <end position="108"/>
    </location>
</feature>
<dbReference type="PROSITE" id="PS50103">
    <property type="entry name" value="ZF_C3H1"/>
    <property type="match status" value="3"/>
</dbReference>
<dbReference type="Gene3D" id="2.30.30.1190">
    <property type="match status" value="1"/>
</dbReference>
<reference evidence="9" key="1">
    <citation type="journal article" date="2022" name="Cell">
        <title>Repeat-based holocentromeres influence genome architecture and karyotype evolution.</title>
        <authorList>
            <person name="Hofstatter P.G."/>
            <person name="Thangavel G."/>
            <person name="Lux T."/>
            <person name="Neumann P."/>
            <person name="Vondrak T."/>
            <person name="Novak P."/>
            <person name="Zhang M."/>
            <person name="Costa L."/>
            <person name="Castellani M."/>
            <person name="Scott A."/>
            <person name="Toegelov H."/>
            <person name="Fuchs J."/>
            <person name="Mata-Sucre Y."/>
            <person name="Dias Y."/>
            <person name="Vanzela A.L.L."/>
            <person name="Huettel B."/>
            <person name="Almeida C.C.S."/>
            <person name="Simkova H."/>
            <person name="Souza G."/>
            <person name="Pedrosa-Harand A."/>
            <person name="Macas J."/>
            <person name="Mayer K.F.X."/>
            <person name="Houben A."/>
            <person name="Marques A."/>
        </authorList>
    </citation>
    <scope>NUCLEOTIDE SEQUENCE</scope>
    <source>
        <strain evidence="9">RhyBre1mFocal</strain>
    </source>
</reference>
<dbReference type="GO" id="GO:0045892">
    <property type="term" value="P:negative regulation of DNA-templated transcription"/>
    <property type="evidence" value="ECO:0007669"/>
    <property type="project" value="InterPro"/>
</dbReference>
<dbReference type="InterPro" id="IPR000571">
    <property type="entry name" value="Znf_CCCH"/>
</dbReference>
<keyword evidence="2" id="KW-0677">Repeat</keyword>
<evidence type="ECO:0000313" key="10">
    <source>
        <dbReference type="Proteomes" id="UP001151287"/>
    </source>
</evidence>
<dbReference type="AlphaFoldDB" id="A0A9Q0C5U2"/>
<gene>
    <name evidence="9" type="ORF">LUZ63_019247</name>
</gene>
<feature type="region of interest" description="Disordered" evidence="7">
    <location>
        <begin position="77"/>
        <end position="108"/>
    </location>
</feature>
<feature type="zinc finger region" description="C3H1-type" evidence="6">
    <location>
        <begin position="482"/>
        <end position="508"/>
    </location>
</feature>
<feature type="zinc finger region" description="C3H1-type" evidence="6">
    <location>
        <begin position="511"/>
        <end position="534"/>
    </location>
</feature>
<dbReference type="PANTHER" id="PTHR13119:SF12">
    <property type="entry name" value="PROTEIN SUPPRESSOR OF SABLE"/>
    <property type="match status" value="1"/>
</dbReference>
<dbReference type="OrthoDB" id="411372at2759"/>
<feature type="domain" description="C3H1-type" evidence="8">
    <location>
        <begin position="452"/>
        <end position="479"/>
    </location>
</feature>
<keyword evidence="3 6" id="KW-0863">Zinc-finger</keyword>
<feature type="region of interest" description="Disordered" evidence="7">
    <location>
        <begin position="1"/>
        <end position="20"/>
    </location>
</feature>
<keyword evidence="1 6" id="KW-0479">Metal-binding</keyword>
<dbReference type="Proteomes" id="UP001151287">
    <property type="component" value="Unassembled WGS sequence"/>
</dbReference>
<feature type="domain" description="C3H1-type" evidence="8">
    <location>
        <begin position="482"/>
        <end position="508"/>
    </location>
</feature>
<keyword evidence="10" id="KW-1185">Reference proteome</keyword>
<feature type="region of interest" description="Disordered" evidence="7">
    <location>
        <begin position="338"/>
        <end position="358"/>
    </location>
</feature>
<dbReference type="Gene3D" id="3.30.1370.210">
    <property type="match status" value="1"/>
</dbReference>
<evidence type="ECO:0000256" key="6">
    <source>
        <dbReference type="PROSITE-ProRule" id="PRU00723"/>
    </source>
</evidence>
<feature type="domain" description="C3H1-type" evidence="8">
    <location>
        <begin position="511"/>
        <end position="534"/>
    </location>
</feature>
<evidence type="ECO:0000256" key="7">
    <source>
        <dbReference type="SAM" id="MobiDB-lite"/>
    </source>
</evidence>
<feature type="zinc finger region" description="C3H1-type" evidence="6">
    <location>
        <begin position="452"/>
        <end position="479"/>
    </location>
</feature>